<evidence type="ECO:0000313" key="1">
    <source>
        <dbReference type="EMBL" id="MCV9929525.1"/>
    </source>
</evidence>
<dbReference type="AlphaFoldDB" id="A0A9X2ZF52"/>
<dbReference type="Gene3D" id="3.30.1380.10">
    <property type="match status" value="1"/>
</dbReference>
<comment type="caution">
    <text evidence="1">The sequence shown here is derived from an EMBL/GenBank/DDBJ whole genome shotgun (WGS) entry which is preliminary data.</text>
</comment>
<evidence type="ECO:0000313" key="2">
    <source>
        <dbReference type="Proteomes" id="UP001151079"/>
    </source>
</evidence>
<proteinExistence type="predicted"/>
<sequence>MPLREKQVVFLKNFALLIIWASENGYEVTAGELFRTEEQHALNLKKGTTKAKRSKHQDRLAGDLNLFKNGVYQTTREPYKPLAIKWKSIHPSNVSGYDWGWDANHFEMT</sequence>
<dbReference type="Proteomes" id="UP001151079">
    <property type="component" value="Unassembled WGS sequence"/>
</dbReference>
<dbReference type="SUPFAM" id="SSF55166">
    <property type="entry name" value="Hedgehog/DD-peptidase"/>
    <property type="match status" value="1"/>
</dbReference>
<keyword evidence="2" id="KW-1185">Reference proteome</keyword>
<organism evidence="1 2">
    <name type="scientific">Flavobacterium shii</name>
    <dbReference type="NCBI Taxonomy" id="2987687"/>
    <lineage>
        <taxon>Bacteria</taxon>
        <taxon>Pseudomonadati</taxon>
        <taxon>Bacteroidota</taxon>
        <taxon>Flavobacteriia</taxon>
        <taxon>Flavobacteriales</taxon>
        <taxon>Flavobacteriaceae</taxon>
        <taxon>Flavobacterium</taxon>
    </lineage>
</organism>
<accession>A0A9X2ZF52</accession>
<dbReference type="RefSeq" id="WP_264207611.1">
    <property type="nucleotide sequence ID" value="NZ_JAOZEW010000020.1"/>
</dbReference>
<gene>
    <name evidence="1" type="ORF">OIU83_17825</name>
</gene>
<name>A0A9X2ZF52_9FLAO</name>
<reference evidence="1" key="1">
    <citation type="submission" date="2022-10" db="EMBL/GenBank/DDBJ databases">
        <title>Two novel species of Flavobacterium.</title>
        <authorList>
            <person name="Liu Q."/>
            <person name="Xin Y.-H."/>
        </authorList>
    </citation>
    <scope>NUCLEOTIDE SEQUENCE</scope>
    <source>
        <strain evidence="1">LS1R49</strain>
    </source>
</reference>
<dbReference type="InterPro" id="IPR009045">
    <property type="entry name" value="Zn_M74/Hedgehog-like"/>
</dbReference>
<evidence type="ECO:0008006" key="3">
    <source>
        <dbReference type="Google" id="ProtNLM"/>
    </source>
</evidence>
<dbReference type="EMBL" id="JAOZEW010000020">
    <property type="protein sequence ID" value="MCV9929525.1"/>
    <property type="molecule type" value="Genomic_DNA"/>
</dbReference>
<protein>
    <recommendedName>
        <fullName evidence="3">D-alanyl-D-alanine carboxypeptidase</fullName>
    </recommendedName>
</protein>